<accession>A0A2T7BF39</accession>
<reference evidence="1 2" key="1">
    <citation type="submission" date="2018-04" db="EMBL/GenBank/DDBJ databases">
        <title>Chitinophaga fuyangensis sp. nov., isolated from soil in a chemical factory.</title>
        <authorList>
            <person name="Chen K."/>
        </authorList>
    </citation>
    <scope>NUCLEOTIDE SEQUENCE [LARGE SCALE GENOMIC DNA]</scope>
    <source>
        <strain evidence="1 2">LY-1</strain>
    </source>
</reference>
<comment type="caution">
    <text evidence="1">The sequence shown here is derived from an EMBL/GenBank/DDBJ whole genome shotgun (WGS) entry which is preliminary data.</text>
</comment>
<sequence length="77" mass="8840">MTMLIFRETRFPAANLPHWPVKYPAFRLPLQAPQQVQMPAVSSFRLHFAIVPAAIPVASLRRHFLPAEWPGSRYAFP</sequence>
<name>A0A2T7BF39_9BACT</name>
<proteinExistence type="predicted"/>
<gene>
    <name evidence="1" type="ORF">DCC81_11250</name>
</gene>
<keyword evidence="2" id="KW-1185">Reference proteome</keyword>
<protein>
    <submittedName>
        <fullName evidence="1">Uncharacterized protein</fullName>
    </submittedName>
</protein>
<organism evidence="1 2">
    <name type="scientific">Chitinophaga parva</name>
    <dbReference type="NCBI Taxonomy" id="2169414"/>
    <lineage>
        <taxon>Bacteria</taxon>
        <taxon>Pseudomonadati</taxon>
        <taxon>Bacteroidota</taxon>
        <taxon>Chitinophagia</taxon>
        <taxon>Chitinophagales</taxon>
        <taxon>Chitinophagaceae</taxon>
        <taxon>Chitinophaga</taxon>
    </lineage>
</organism>
<dbReference type="AlphaFoldDB" id="A0A2T7BF39"/>
<evidence type="ECO:0000313" key="1">
    <source>
        <dbReference type="EMBL" id="PUZ24895.1"/>
    </source>
</evidence>
<dbReference type="Proteomes" id="UP000244450">
    <property type="component" value="Unassembled WGS sequence"/>
</dbReference>
<evidence type="ECO:0000313" key="2">
    <source>
        <dbReference type="Proteomes" id="UP000244450"/>
    </source>
</evidence>
<dbReference type="EMBL" id="QCYK01000002">
    <property type="protein sequence ID" value="PUZ24895.1"/>
    <property type="molecule type" value="Genomic_DNA"/>
</dbReference>